<evidence type="ECO:0000313" key="2">
    <source>
        <dbReference type="EMBL" id="QZA78640.1"/>
    </source>
</evidence>
<protein>
    <submittedName>
        <fullName evidence="2">DUF2818 family protein</fullName>
    </submittedName>
</protein>
<organism evidence="2 3">
    <name type="scientific">Deefgea tanakiae</name>
    <dbReference type="NCBI Taxonomy" id="2865840"/>
    <lineage>
        <taxon>Bacteria</taxon>
        <taxon>Pseudomonadati</taxon>
        <taxon>Pseudomonadota</taxon>
        <taxon>Betaproteobacteria</taxon>
        <taxon>Neisseriales</taxon>
        <taxon>Chitinibacteraceae</taxon>
        <taxon>Deefgea</taxon>
    </lineage>
</organism>
<feature type="transmembrane region" description="Helical" evidence="1">
    <location>
        <begin position="70"/>
        <end position="93"/>
    </location>
</feature>
<dbReference type="Proteomes" id="UP000825679">
    <property type="component" value="Chromosome"/>
</dbReference>
<dbReference type="RefSeq" id="WP_221007168.1">
    <property type="nucleotide sequence ID" value="NZ_CP081150.1"/>
</dbReference>
<dbReference type="InterPro" id="IPR016768">
    <property type="entry name" value="UCP019883"/>
</dbReference>
<keyword evidence="1" id="KW-0812">Transmembrane</keyword>
<gene>
    <name evidence="2" type="ORF">K4H28_04305</name>
</gene>
<name>A0ABX8Z896_9NEIS</name>
<dbReference type="Pfam" id="PF10993">
    <property type="entry name" value="DUF2818"/>
    <property type="match status" value="1"/>
</dbReference>
<keyword evidence="1" id="KW-0472">Membrane</keyword>
<evidence type="ECO:0000313" key="3">
    <source>
        <dbReference type="Proteomes" id="UP000825679"/>
    </source>
</evidence>
<dbReference type="EMBL" id="CP081150">
    <property type="protein sequence ID" value="QZA78640.1"/>
    <property type="molecule type" value="Genomic_DNA"/>
</dbReference>
<sequence>MQNFLFIVGLAAIAANLPFFSEKIFFFAKPKKETKAFVFRFTELILLYFIVGLIAYWQEGRLSPVHQQNWPFYATTFALFIVFAWPGFVWRYFWRKPGI</sequence>
<dbReference type="PIRSF" id="PIRSF019883">
    <property type="entry name" value="UCP019883"/>
    <property type="match status" value="1"/>
</dbReference>
<proteinExistence type="predicted"/>
<feature type="transmembrane region" description="Helical" evidence="1">
    <location>
        <begin position="37"/>
        <end position="58"/>
    </location>
</feature>
<feature type="transmembrane region" description="Helical" evidence="1">
    <location>
        <begin position="6"/>
        <end position="25"/>
    </location>
</feature>
<accession>A0ABX8Z896</accession>
<keyword evidence="3" id="KW-1185">Reference proteome</keyword>
<keyword evidence="1" id="KW-1133">Transmembrane helix</keyword>
<evidence type="ECO:0000256" key="1">
    <source>
        <dbReference type="SAM" id="Phobius"/>
    </source>
</evidence>
<reference evidence="2 3" key="1">
    <citation type="submission" date="2021-08" db="EMBL/GenBank/DDBJ databases">
        <title>complete genome sequencing of Deefgea sp. D25.</title>
        <authorList>
            <person name="Bae J.-W."/>
            <person name="Gim D.-H."/>
        </authorList>
    </citation>
    <scope>NUCLEOTIDE SEQUENCE [LARGE SCALE GENOMIC DNA]</scope>
    <source>
        <strain evidence="2 3">D25</strain>
    </source>
</reference>